<dbReference type="Pfam" id="PF22483">
    <property type="entry name" value="Mu-transpos_C_2"/>
    <property type="match status" value="1"/>
</dbReference>
<evidence type="ECO:0000313" key="5">
    <source>
        <dbReference type="Proteomes" id="UP000298860"/>
    </source>
</evidence>
<evidence type="ECO:0000256" key="2">
    <source>
        <dbReference type="SAM" id="MobiDB-lite"/>
    </source>
</evidence>
<dbReference type="PROSITE" id="PS50994">
    <property type="entry name" value="INTEGRASE"/>
    <property type="match status" value="1"/>
</dbReference>
<dbReference type="InterPro" id="IPR036397">
    <property type="entry name" value="RNaseH_sf"/>
</dbReference>
<evidence type="ECO:0000259" key="3">
    <source>
        <dbReference type="PROSITE" id="PS50994"/>
    </source>
</evidence>
<protein>
    <recommendedName>
        <fullName evidence="3">Integrase catalytic domain-containing protein</fullName>
    </recommendedName>
</protein>
<dbReference type="EMBL" id="BJFL01000043">
    <property type="protein sequence ID" value="GDY33458.1"/>
    <property type="molecule type" value="Genomic_DNA"/>
</dbReference>
<evidence type="ECO:0000256" key="1">
    <source>
        <dbReference type="ARBA" id="ARBA00009277"/>
    </source>
</evidence>
<proteinExistence type="inferred from homology"/>
<dbReference type="Proteomes" id="UP000298860">
    <property type="component" value="Unassembled WGS sequence"/>
</dbReference>
<dbReference type="GO" id="GO:0015074">
    <property type="term" value="P:DNA integration"/>
    <property type="evidence" value="ECO:0007669"/>
    <property type="project" value="InterPro"/>
</dbReference>
<dbReference type="InterPro" id="IPR054353">
    <property type="entry name" value="IstA-like_C"/>
</dbReference>
<comment type="caution">
    <text evidence="4">The sequence shown here is derived from an EMBL/GenBank/DDBJ whole genome shotgun (WGS) entry which is preliminary data.</text>
</comment>
<dbReference type="SUPFAM" id="SSF53098">
    <property type="entry name" value="Ribonuclease H-like"/>
    <property type="match status" value="1"/>
</dbReference>
<dbReference type="InterPro" id="IPR001584">
    <property type="entry name" value="Integrase_cat-core"/>
</dbReference>
<gene>
    <name evidence="4" type="ORF">GTS_50910</name>
</gene>
<accession>A0A4D4JFM1</accession>
<dbReference type="GO" id="GO:0003676">
    <property type="term" value="F:nucleic acid binding"/>
    <property type="evidence" value="ECO:0007669"/>
    <property type="project" value="InterPro"/>
</dbReference>
<organism evidence="4 5">
    <name type="scientific">Gandjariella thermophila</name>
    <dbReference type="NCBI Taxonomy" id="1931992"/>
    <lineage>
        <taxon>Bacteria</taxon>
        <taxon>Bacillati</taxon>
        <taxon>Actinomycetota</taxon>
        <taxon>Actinomycetes</taxon>
        <taxon>Pseudonocardiales</taxon>
        <taxon>Pseudonocardiaceae</taxon>
        <taxon>Gandjariella</taxon>
    </lineage>
</organism>
<feature type="region of interest" description="Disordered" evidence="2">
    <location>
        <begin position="380"/>
        <end position="404"/>
    </location>
</feature>
<dbReference type="Pfam" id="PF00665">
    <property type="entry name" value="rve"/>
    <property type="match status" value="1"/>
</dbReference>
<dbReference type="NCBIfam" id="NF033546">
    <property type="entry name" value="transpos_IS21"/>
    <property type="match status" value="1"/>
</dbReference>
<feature type="domain" description="Integrase catalytic" evidence="3">
    <location>
        <begin position="125"/>
        <end position="304"/>
    </location>
</feature>
<dbReference type="AlphaFoldDB" id="A0A4D4JFM1"/>
<dbReference type="Gene3D" id="3.30.420.10">
    <property type="entry name" value="Ribonuclease H-like superfamily/Ribonuclease H"/>
    <property type="match status" value="1"/>
</dbReference>
<dbReference type="InterPro" id="IPR012337">
    <property type="entry name" value="RNaseH-like_sf"/>
</dbReference>
<keyword evidence="5" id="KW-1185">Reference proteome</keyword>
<dbReference type="PANTHER" id="PTHR35004">
    <property type="entry name" value="TRANSPOSASE RV3428C-RELATED"/>
    <property type="match status" value="1"/>
</dbReference>
<evidence type="ECO:0000313" key="4">
    <source>
        <dbReference type="EMBL" id="GDY33458.1"/>
    </source>
</evidence>
<feature type="compositionally biased region" description="Basic residues" evidence="2">
    <location>
        <begin position="391"/>
        <end position="403"/>
    </location>
</feature>
<comment type="similarity">
    <text evidence="1">Belongs to the transposase IS21/IS408/IS1162 family.</text>
</comment>
<reference evidence="5" key="1">
    <citation type="submission" date="2019-04" db="EMBL/GenBank/DDBJ databases">
        <title>Draft genome sequence of Pseudonocardiaceae bacterium SL3-2-4.</title>
        <authorList>
            <person name="Ningsih F."/>
            <person name="Yokota A."/>
            <person name="Sakai Y."/>
            <person name="Nanatani K."/>
            <person name="Yabe S."/>
            <person name="Oetari A."/>
            <person name="Sjamsuridzal W."/>
        </authorList>
    </citation>
    <scope>NUCLEOTIDE SEQUENCE [LARGE SCALE GENOMIC DNA]</scope>
    <source>
        <strain evidence="5">SL3-2-4</strain>
    </source>
</reference>
<name>A0A4D4JFM1_9PSEU</name>
<sequence length="509" mass="55108">MPSVAASTGETVTKSGREVMEILEAFDLTRCAWSAAQLAGVDPKTVKRYVARRDAGMNPTGPARRPRAIDPFMPKIEELVEASAGKIRADVVHQRLVAMGFGGTDRSTRRAVAEAKTAWRAGRRRTYRPWVAEPGMWMQVDWGAGPVVAGRATSLFCAWLAWSRFRVVIPVWDQTLGTLVSCVDTALRRFGGAPTYLLTDNARTVTMDRIAGVAVRHPEMVAVGRHYGCKVETCVPFDPESKGGVEATVKIAKADLVPTSANLLGAYASFTELAAAAEKWCEQVNTRPHRETRLAPVARLADERAHLHVLPAEPHATALGEERLVDDDQTVRFGSVRYSTPPGHVGTRVWCRVVGEELAITARTEHGLAEIARHRLSTPGNPSIADEHYPHHPSGRSVHRPTPKARTPEEVAFLALGEGAHRWLVEAAAAGAPRVRSKMRRAVELAAAIGADTVDEALGLAAIAGRFADDDLPSIVDHLAGARPVGEVVVADEQHSVQPGTRGWEVFGQ</sequence>